<dbReference type="GO" id="GO:0030544">
    <property type="term" value="F:Hsp70 protein binding"/>
    <property type="evidence" value="ECO:0007669"/>
    <property type="project" value="InterPro"/>
</dbReference>
<feature type="region of interest" description="Disordered" evidence="1">
    <location>
        <begin position="362"/>
        <end position="382"/>
    </location>
</feature>
<feature type="region of interest" description="Disordered" evidence="1">
    <location>
        <begin position="450"/>
        <end position="489"/>
    </location>
</feature>
<dbReference type="Proteomes" id="UP000320475">
    <property type="component" value="Unassembled WGS sequence"/>
</dbReference>
<feature type="compositionally biased region" description="Low complexity" evidence="1">
    <location>
        <begin position="581"/>
        <end position="611"/>
    </location>
</feature>
<organism evidence="3 4">
    <name type="scientific">Synchytrium endobioticum</name>
    <dbReference type="NCBI Taxonomy" id="286115"/>
    <lineage>
        <taxon>Eukaryota</taxon>
        <taxon>Fungi</taxon>
        <taxon>Fungi incertae sedis</taxon>
        <taxon>Chytridiomycota</taxon>
        <taxon>Chytridiomycota incertae sedis</taxon>
        <taxon>Chytridiomycetes</taxon>
        <taxon>Synchytriales</taxon>
        <taxon>Synchytriaceae</taxon>
        <taxon>Synchytrium</taxon>
    </lineage>
</organism>
<feature type="compositionally biased region" description="Basic and acidic residues" evidence="1">
    <location>
        <begin position="666"/>
        <end position="678"/>
    </location>
</feature>
<feature type="compositionally biased region" description="Low complexity" evidence="1">
    <location>
        <begin position="85"/>
        <end position="97"/>
    </location>
</feature>
<dbReference type="GO" id="GO:0051082">
    <property type="term" value="F:unfolded protein binding"/>
    <property type="evidence" value="ECO:0007669"/>
    <property type="project" value="InterPro"/>
</dbReference>
<dbReference type="CDD" id="cd06257">
    <property type="entry name" value="DnaJ"/>
    <property type="match status" value="1"/>
</dbReference>
<protein>
    <recommendedName>
        <fullName evidence="2">J domain-containing protein</fullName>
    </recommendedName>
</protein>
<proteinExistence type="predicted"/>
<gene>
    <name evidence="3" type="ORF">SeLEV6574_g04158</name>
</gene>
<dbReference type="PROSITE" id="PS50076">
    <property type="entry name" value="DNAJ_2"/>
    <property type="match status" value="1"/>
</dbReference>
<feature type="region of interest" description="Disordered" evidence="1">
    <location>
        <begin position="79"/>
        <end position="110"/>
    </location>
</feature>
<dbReference type="InterPro" id="IPR036869">
    <property type="entry name" value="J_dom_sf"/>
</dbReference>
<dbReference type="InterPro" id="IPR043183">
    <property type="entry name" value="DNJB2/6-like"/>
</dbReference>
<name>A0A507D0Q8_9FUNG</name>
<evidence type="ECO:0000313" key="3">
    <source>
        <dbReference type="EMBL" id="TPX44996.1"/>
    </source>
</evidence>
<dbReference type="PANTHER" id="PTHR45168:SF4">
    <property type="entry name" value="SIMILAR TO DNAJ HOMOLOG SUBFAMILY B MEMBER 6 (HEAT SHOCK PROTEIN J2) (HSJ-2) (MRJ) (MDJ4)"/>
    <property type="match status" value="1"/>
</dbReference>
<dbReference type="Gene3D" id="1.10.287.110">
    <property type="entry name" value="DnaJ domain"/>
    <property type="match status" value="1"/>
</dbReference>
<dbReference type="VEuPathDB" id="FungiDB:SeMB42_g03420"/>
<dbReference type="EMBL" id="QEAM01000159">
    <property type="protein sequence ID" value="TPX44996.1"/>
    <property type="molecule type" value="Genomic_DNA"/>
</dbReference>
<dbReference type="PANTHER" id="PTHR45168">
    <property type="entry name" value="DNAJ HOMOLOG SUBFAMILY B MEMBER 2"/>
    <property type="match status" value="1"/>
</dbReference>
<reference evidence="3 4" key="1">
    <citation type="journal article" date="2019" name="Sci. Rep.">
        <title>Comparative genomics of chytrid fungi reveal insights into the obligate biotrophic and pathogenic lifestyle of Synchytrium endobioticum.</title>
        <authorList>
            <person name="van de Vossenberg B.T.L.H."/>
            <person name="Warris S."/>
            <person name="Nguyen H.D.T."/>
            <person name="van Gent-Pelzer M.P.E."/>
            <person name="Joly D.L."/>
            <person name="van de Geest H.C."/>
            <person name="Bonants P.J.M."/>
            <person name="Smith D.S."/>
            <person name="Levesque C.A."/>
            <person name="van der Lee T.A.J."/>
        </authorList>
    </citation>
    <scope>NUCLEOTIDE SEQUENCE [LARGE SCALE GENOMIC DNA]</scope>
    <source>
        <strain evidence="3 4">LEV6574</strain>
    </source>
</reference>
<feature type="domain" description="J" evidence="2">
    <location>
        <begin position="5"/>
        <end position="70"/>
    </location>
</feature>
<dbReference type="SUPFAM" id="SSF46565">
    <property type="entry name" value="Chaperone J-domain"/>
    <property type="match status" value="1"/>
</dbReference>
<feature type="region of interest" description="Disordered" evidence="1">
    <location>
        <begin position="635"/>
        <end position="678"/>
    </location>
</feature>
<feature type="compositionally biased region" description="Low complexity" evidence="1">
    <location>
        <begin position="510"/>
        <end position="519"/>
    </location>
</feature>
<dbReference type="SMART" id="SM00271">
    <property type="entry name" value="DnaJ"/>
    <property type="match status" value="1"/>
</dbReference>
<accession>A0A507D0Q8</accession>
<dbReference type="OrthoDB" id="10250354at2759"/>
<dbReference type="InterPro" id="IPR001623">
    <property type="entry name" value="DnaJ_domain"/>
</dbReference>
<sequence length="678" mass="72034">MSVADYYSVLNLPPDAPDEDIRKGKKEALTWHPDKNKYRAEEAAKKFAMVSEAYEVLKDGASRSHKPILRDCNTLSNSGEACNTQNQSQQQPQPQQQAMPNMSFGMPAQQPHFYNNQAQQQGYNPFYQSQMPAPGINVIGGNMPQQQMPSHMLNMPHPSMMMGPNPNVMRMGGMSARNMGVPPMMMPMPFFKTDFRNPDEIFREFFGASSPLVQQMAGMQANTNNMSLNPNLNMGNNLNSNHWNGWNMTNINNVNRTPTPEISHHFNHKSSSSSDKSFNSAFPVDVSNYGIPPPPAANNTVTSMSDSISTSMPFAAVSSQKHVISLPGGGSRILETLSDADGVIMTEIITDMAGNVISRSVNNSQPNPDAGIVPKRSPSPDRSLQYMTGPDIYAIHAGMNDSGSPPKIGSPTPGFFLNNSSMVSSTMPDVSDQGGMPMSALNVASVDTTPMTLKPMPNNIGRMSSDSSDTGRNQSLASNVPGLTTPTNISGAYNSSSLYNARSSSVEKSSSISATGSSSPIRVPSPAVVPKTTASPLNHCRSAGARPHTTATPKPACTNSFTSNSGKPADSKILNPVHATSTSSNGSKSRNSPLSSSASSPASNSSFPSPALTKTPGDALPKLGIVRDKIAAFGGPALTSQLPSASSAGDTDRRSGSDGDGSPAKGVKDRIKEWQNKS</sequence>
<comment type="caution">
    <text evidence="3">The sequence shown here is derived from an EMBL/GenBank/DDBJ whole genome shotgun (WGS) entry which is preliminary data.</text>
</comment>
<feature type="region of interest" description="Disordered" evidence="1">
    <location>
        <begin position="510"/>
        <end position="620"/>
    </location>
</feature>
<evidence type="ECO:0000313" key="4">
    <source>
        <dbReference type="Proteomes" id="UP000320475"/>
    </source>
</evidence>
<dbReference type="AlphaFoldDB" id="A0A507D0Q8"/>
<feature type="compositionally biased region" description="Polar residues" evidence="1">
    <location>
        <begin position="549"/>
        <end position="566"/>
    </location>
</feature>
<feature type="compositionally biased region" description="Polar residues" evidence="1">
    <location>
        <begin position="461"/>
        <end position="489"/>
    </location>
</feature>
<evidence type="ECO:0000256" key="1">
    <source>
        <dbReference type="SAM" id="MobiDB-lite"/>
    </source>
</evidence>
<dbReference type="Pfam" id="PF00226">
    <property type="entry name" value="DnaJ"/>
    <property type="match status" value="1"/>
</dbReference>
<dbReference type="PRINTS" id="PR00625">
    <property type="entry name" value="JDOMAIN"/>
</dbReference>
<evidence type="ECO:0000259" key="2">
    <source>
        <dbReference type="PROSITE" id="PS50076"/>
    </source>
</evidence>